<dbReference type="Gene3D" id="3.40.30.10">
    <property type="entry name" value="Glutaredoxin"/>
    <property type="match status" value="1"/>
</dbReference>
<dbReference type="InterPro" id="IPR036249">
    <property type="entry name" value="Thioredoxin-like_sf"/>
</dbReference>
<accession>A0A6J6E2B5</accession>
<dbReference type="EMBL" id="CAEZTH010000115">
    <property type="protein sequence ID" value="CAB4568373.1"/>
    <property type="molecule type" value="Genomic_DNA"/>
</dbReference>
<protein>
    <submittedName>
        <fullName evidence="1">Unannotated protein</fullName>
    </submittedName>
</protein>
<proteinExistence type="predicted"/>
<sequence>MPEQIQLTLVVRQGCHLCEVAEGNLARVLGRFSEEYPDTGYEVELAEIDSSPEFQKYTDEIPVLLINGKQVAFWRIDEDRVFEQLRILV</sequence>
<name>A0A6J6E2B5_9ZZZZ</name>
<dbReference type="Pfam" id="PF05768">
    <property type="entry name" value="Glrx-like"/>
    <property type="match status" value="1"/>
</dbReference>
<organism evidence="1">
    <name type="scientific">freshwater metagenome</name>
    <dbReference type="NCBI Taxonomy" id="449393"/>
    <lineage>
        <taxon>unclassified sequences</taxon>
        <taxon>metagenomes</taxon>
        <taxon>ecological metagenomes</taxon>
    </lineage>
</organism>
<dbReference type="AlphaFoldDB" id="A0A6J6E2B5"/>
<reference evidence="1" key="1">
    <citation type="submission" date="2020-05" db="EMBL/GenBank/DDBJ databases">
        <authorList>
            <person name="Chiriac C."/>
            <person name="Salcher M."/>
            <person name="Ghai R."/>
            <person name="Kavagutti S V."/>
        </authorList>
    </citation>
    <scope>NUCLEOTIDE SEQUENCE</scope>
</reference>
<dbReference type="SUPFAM" id="SSF52833">
    <property type="entry name" value="Thioredoxin-like"/>
    <property type="match status" value="1"/>
</dbReference>
<dbReference type="InterPro" id="IPR008554">
    <property type="entry name" value="Glutaredoxin-like"/>
</dbReference>
<evidence type="ECO:0000313" key="1">
    <source>
        <dbReference type="EMBL" id="CAB4568373.1"/>
    </source>
</evidence>
<gene>
    <name evidence="1" type="ORF">UFOPK1639_00853</name>
</gene>